<accession>A0A139M7G3</accession>
<organism evidence="1 2">
    <name type="scientific">Streptococcus gallolyticus</name>
    <dbReference type="NCBI Taxonomy" id="315405"/>
    <lineage>
        <taxon>Bacteria</taxon>
        <taxon>Bacillati</taxon>
        <taxon>Bacillota</taxon>
        <taxon>Bacilli</taxon>
        <taxon>Lactobacillales</taxon>
        <taxon>Streptococcaceae</taxon>
        <taxon>Streptococcus</taxon>
    </lineage>
</organism>
<dbReference type="EMBL" id="LQOF01000590">
    <property type="protein sequence ID" value="KXT59718.1"/>
    <property type="molecule type" value="Genomic_DNA"/>
</dbReference>
<evidence type="ECO:0000313" key="1">
    <source>
        <dbReference type="EMBL" id="KXT59718.1"/>
    </source>
</evidence>
<protein>
    <submittedName>
        <fullName evidence="1">Fumarate reductase, flavoprotein subunit</fullName>
    </submittedName>
</protein>
<dbReference type="SUPFAM" id="SSF52218">
    <property type="entry name" value="Flavoproteins"/>
    <property type="match status" value="1"/>
</dbReference>
<dbReference type="PATRIC" id="fig|315405.11.peg.2783"/>
<name>A0A139M7G3_9STRE</name>
<reference evidence="1 2" key="1">
    <citation type="submission" date="2016-01" db="EMBL/GenBank/DDBJ databases">
        <title>Highly variable Streptococcus oralis are common among viridans streptococci isolated from primates.</title>
        <authorList>
            <person name="Denapaite D."/>
            <person name="Rieger M."/>
            <person name="Koendgen S."/>
            <person name="Brueckner R."/>
            <person name="Ochigava I."/>
            <person name="Kappeler P."/>
            <person name="Maetz-Rensing K."/>
            <person name="Leendertz F."/>
            <person name="Hakenbeck R."/>
        </authorList>
    </citation>
    <scope>NUCLEOTIDE SEQUENCE [LARGE SCALE GENOMIC DNA]</scope>
    <source>
        <strain evidence="1 2">DD02</strain>
    </source>
</reference>
<dbReference type="Proteomes" id="UP000070198">
    <property type="component" value="Unassembled WGS sequence"/>
</dbReference>
<dbReference type="Gene3D" id="3.40.50.360">
    <property type="match status" value="1"/>
</dbReference>
<dbReference type="InterPro" id="IPR029039">
    <property type="entry name" value="Flavoprotein-like_sf"/>
</dbReference>
<evidence type="ECO:0000313" key="2">
    <source>
        <dbReference type="Proteomes" id="UP000070198"/>
    </source>
</evidence>
<proteinExistence type="predicted"/>
<dbReference type="AlphaFoldDB" id="A0A139M7G3"/>
<comment type="caution">
    <text evidence="1">The sequence shown here is derived from an EMBL/GenBank/DDBJ whole genome shotgun (WGS) entry which is preliminary data.</text>
</comment>
<gene>
    <name evidence="1" type="ORF">SGADD02_02302</name>
</gene>
<sequence>MIVGASYGTLGSSRAQAQLRQILDAPELRAYIMPSSEYHLAHSLQAFDESGALKDSEQIRRLEALFTDFLVFIKITSQLTETHAQHQKEVEAFSWEELEQ</sequence>